<dbReference type="Proteomes" id="UP001628193">
    <property type="component" value="Unassembled WGS sequence"/>
</dbReference>
<reference evidence="3 4" key="1">
    <citation type="submission" date="2024-05" db="EMBL/GenBank/DDBJ databases">
        <authorList>
            <consortium name="Candidatus Magnetaquicoccaceae bacterium FCR-1 genome sequencing consortium"/>
            <person name="Shimoshige H."/>
            <person name="Shimamura S."/>
            <person name="Taoka A."/>
            <person name="Kobayashi H."/>
            <person name="Maekawa T."/>
        </authorList>
    </citation>
    <scope>NUCLEOTIDE SEQUENCE [LARGE SCALE GENOMIC DNA]</scope>
    <source>
        <strain evidence="3 4">FCR-1</strain>
    </source>
</reference>
<dbReference type="InterPro" id="IPR036105">
    <property type="entry name" value="DiNase_FeMo-co_biosyn_sf"/>
</dbReference>
<dbReference type="EMBL" id="BAAFGK010000002">
    <property type="protein sequence ID" value="GAB0056255.1"/>
    <property type="molecule type" value="Genomic_DNA"/>
</dbReference>
<feature type="domain" description="Dinitrogenase iron-molybdenum cofactor biosynthesis" evidence="2">
    <location>
        <begin position="21"/>
        <end position="111"/>
    </location>
</feature>
<dbReference type="InterPro" id="IPR003731">
    <property type="entry name" value="Di-Nase_FeMo-co_biosynth"/>
</dbReference>
<dbReference type="RefSeq" id="WP_420903968.1">
    <property type="nucleotide sequence ID" value="NZ_BAAFGK010000002.1"/>
</dbReference>
<sequence>MMAPSNTLDSTLTVAFASGDGLRVDAHFGTASRFLLHDIHPDGDRFIAERNVDGQEEHETRIARRVEALQGCRALFCVAVGESARRRLAGAGITAVVVEEGRAVQDLLTRLADPVLRGRLLPRGGVAPSVENRYEAMLAAGWDE</sequence>
<protein>
    <recommendedName>
        <fullName evidence="2">Dinitrogenase iron-molybdenum cofactor biosynthesis domain-containing protein</fullName>
    </recommendedName>
</protein>
<evidence type="ECO:0000259" key="2">
    <source>
        <dbReference type="Pfam" id="PF02579"/>
    </source>
</evidence>
<keyword evidence="1" id="KW-0535">Nitrogen fixation</keyword>
<proteinExistence type="predicted"/>
<evidence type="ECO:0000313" key="3">
    <source>
        <dbReference type="EMBL" id="GAB0056255.1"/>
    </source>
</evidence>
<keyword evidence="4" id="KW-1185">Reference proteome</keyword>
<dbReference type="SUPFAM" id="SSF53146">
    <property type="entry name" value="Nitrogenase accessory factor-like"/>
    <property type="match status" value="1"/>
</dbReference>
<gene>
    <name evidence="3" type="ORF">SIID45300_00560</name>
</gene>
<name>A0ABQ0C6C4_9PROT</name>
<dbReference type="Pfam" id="PF02579">
    <property type="entry name" value="Nitro_FeMo-Co"/>
    <property type="match status" value="1"/>
</dbReference>
<reference evidence="3 4" key="2">
    <citation type="submission" date="2024-09" db="EMBL/GenBank/DDBJ databases">
        <title>Draft genome sequence of Candidatus Magnetaquicoccaceae bacterium FCR-1.</title>
        <authorList>
            <person name="Shimoshige H."/>
            <person name="Shimamura S."/>
            <person name="Taoka A."/>
            <person name="Kobayashi H."/>
            <person name="Maekawa T."/>
        </authorList>
    </citation>
    <scope>NUCLEOTIDE SEQUENCE [LARGE SCALE GENOMIC DNA]</scope>
    <source>
        <strain evidence="3 4">FCR-1</strain>
    </source>
</reference>
<evidence type="ECO:0000256" key="1">
    <source>
        <dbReference type="ARBA" id="ARBA00023231"/>
    </source>
</evidence>
<organism evidence="3 4">
    <name type="scientific">Candidatus Magnetaquiglobus chichijimensis</name>
    <dbReference type="NCBI Taxonomy" id="3141448"/>
    <lineage>
        <taxon>Bacteria</taxon>
        <taxon>Pseudomonadati</taxon>
        <taxon>Pseudomonadota</taxon>
        <taxon>Magnetococcia</taxon>
        <taxon>Magnetococcales</taxon>
        <taxon>Candidatus Magnetaquicoccaceae</taxon>
        <taxon>Candidatus Magnetaquiglobus</taxon>
    </lineage>
</organism>
<dbReference type="InterPro" id="IPR051840">
    <property type="entry name" value="NifX/NifY_domain"/>
</dbReference>
<accession>A0ABQ0C6C4</accession>
<dbReference type="Gene3D" id="3.30.420.130">
    <property type="entry name" value="Dinitrogenase iron-molybdenum cofactor biosynthesis domain"/>
    <property type="match status" value="1"/>
</dbReference>
<dbReference type="PANTHER" id="PTHR33937">
    <property type="entry name" value="IRON-MOLYBDENUM PROTEIN-RELATED-RELATED"/>
    <property type="match status" value="1"/>
</dbReference>
<dbReference type="PANTHER" id="PTHR33937:SF1">
    <property type="entry name" value="IRON-MOLIBDENUM COFACTOR PROCESSING PROTEIN"/>
    <property type="match status" value="1"/>
</dbReference>
<comment type="caution">
    <text evidence="3">The sequence shown here is derived from an EMBL/GenBank/DDBJ whole genome shotgun (WGS) entry which is preliminary data.</text>
</comment>
<evidence type="ECO:0000313" key="4">
    <source>
        <dbReference type="Proteomes" id="UP001628193"/>
    </source>
</evidence>